<evidence type="ECO:0000256" key="2">
    <source>
        <dbReference type="ARBA" id="ARBA00022692"/>
    </source>
</evidence>
<dbReference type="PROSITE" id="PS00216">
    <property type="entry name" value="SUGAR_TRANSPORT_1"/>
    <property type="match status" value="1"/>
</dbReference>
<dbReference type="CDD" id="cd17365">
    <property type="entry name" value="MFS_PcaK_like"/>
    <property type="match status" value="1"/>
</dbReference>
<dbReference type="InterPro" id="IPR020846">
    <property type="entry name" value="MFS_dom"/>
</dbReference>
<feature type="transmembrane region" description="Helical" evidence="5">
    <location>
        <begin position="182"/>
        <end position="203"/>
    </location>
</feature>
<feature type="transmembrane region" description="Helical" evidence="5">
    <location>
        <begin position="24"/>
        <end position="51"/>
    </location>
</feature>
<dbReference type="PROSITE" id="PS50850">
    <property type="entry name" value="MFS"/>
    <property type="match status" value="1"/>
</dbReference>
<reference evidence="7" key="1">
    <citation type="submission" date="2022-12" db="EMBL/GenBank/DDBJ databases">
        <title>Reference genome sequencing for broad-spectrum identification of bacterial and archaeal isolates by mass spectrometry.</title>
        <authorList>
            <person name="Sekiguchi Y."/>
            <person name="Tourlousse D.M."/>
        </authorList>
    </citation>
    <scope>NUCLEOTIDE SEQUENCE</scope>
    <source>
        <strain evidence="7">ASRB1</strain>
    </source>
</reference>
<dbReference type="SUPFAM" id="SSF103473">
    <property type="entry name" value="MFS general substrate transporter"/>
    <property type="match status" value="1"/>
</dbReference>
<feature type="transmembrane region" description="Helical" evidence="5">
    <location>
        <begin position="94"/>
        <end position="114"/>
    </location>
</feature>
<keyword evidence="2 5" id="KW-0812">Transmembrane</keyword>
<dbReference type="EMBL" id="BSDR01000001">
    <property type="protein sequence ID" value="GLI35077.1"/>
    <property type="molecule type" value="Genomic_DNA"/>
</dbReference>
<dbReference type="PANTHER" id="PTHR23508:SF10">
    <property type="entry name" value="CARBOXYLIC ACID TRANSPORTER PROTEIN HOMOLOG"/>
    <property type="match status" value="1"/>
</dbReference>
<gene>
    <name evidence="7" type="primary">pcaK</name>
    <name evidence="7" type="ORF">DAMNIGENAA_25100</name>
</gene>
<evidence type="ECO:0000256" key="1">
    <source>
        <dbReference type="ARBA" id="ARBA00004141"/>
    </source>
</evidence>
<feature type="transmembrane region" description="Helical" evidence="5">
    <location>
        <begin position="354"/>
        <end position="381"/>
    </location>
</feature>
<dbReference type="AlphaFoldDB" id="A0A9W6FUG1"/>
<dbReference type="Proteomes" id="UP001144372">
    <property type="component" value="Unassembled WGS sequence"/>
</dbReference>
<dbReference type="GO" id="GO:0005886">
    <property type="term" value="C:plasma membrane"/>
    <property type="evidence" value="ECO:0007669"/>
    <property type="project" value="TreeGrafter"/>
</dbReference>
<evidence type="ECO:0000313" key="8">
    <source>
        <dbReference type="Proteomes" id="UP001144372"/>
    </source>
</evidence>
<dbReference type="Pfam" id="PF07690">
    <property type="entry name" value="MFS_1"/>
    <property type="match status" value="1"/>
</dbReference>
<evidence type="ECO:0000259" key="6">
    <source>
        <dbReference type="PROSITE" id="PS50850"/>
    </source>
</evidence>
<feature type="transmembrane region" description="Helical" evidence="5">
    <location>
        <begin position="153"/>
        <end position="176"/>
    </location>
</feature>
<feature type="transmembrane region" description="Helical" evidence="5">
    <location>
        <begin position="63"/>
        <end position="87"/>
    </location>
</feature>
<keyword evidence="4 5" id="KW-0472">Membrane</keyword>
<protein>
    <submittedName>
        <fullName evidence="7">MFS transporter</fullName>
    </submittedName>
</protein>
<name>A0A9W6FUG1_9BACT</name>
<feature type="domain" description="Major facilitator superfamily (MFS) profile" evidence="6">
    <location>
        <begin position="29"/>
        <end position="443"/>
    </location>
</feature>
<comment type="subcellular location">
    <subcellularLocation>
        <location evidence="1">Membrane</location>
        <topology evidence="1">Multi-pass membrane protein</topology>
    </subcellularLocation>
</comment>
<evidence type="ECO:0000256" key="5">
    <source>
        <dbReference type="SAM" id="Phobius"/>
    </source>
</evidence>
<dbReference type="Gene3D" id="1.20.1250.20">
    <property type="entry name" value="MFS general substrate transporter like domains"/>
    <property type="match status" value="2"/>
</dbReference>
<keyword evidence="3 5" id="KW-1133">Transmembrane helix</keyword>
<evidence type="ECO:0000256" key="3">
    <source>
        <dbReference type="ARBA" id="ARBA00022989"/>
    </source>
</evidence>
<keyword evidence="8" id="KW-1185">Reference proteome</keyword>
<organism evidence="7 8">
    <name type="scientific">Desulforhabdus amnigena</name>
    <dbReference type="NCBI Taxonomy" id="40218"/>
    <lineage>
        <taxon>Bacteria</taxon>
        <taxon>Pseudomonadati</taxon>
        <taxon>Thermodesulfobacteriota</taxon>
        <taxon>Syntrophobacteria</taxon>
        <taxon>Syntrophobacterales</taxon>
        <taxon>Syntrophobacteraceae</taxon>
        <taxon>Desulforhabdus</taxon>
    </lineage>
</organism>
<dbReference type="InterPro" id="IPR005829">
    <property type="entry name" value="Sugar_transporter_CS"/>
</dbReference>
<sequence length="468" mass="49527">MGGVEMASKEISIRRVLDESRFSAYQYLVCSLCFLVTFLDGLDLTVVGVALPKIADFLHSEPSALGLALSAGQFGPLIGAVVLGMLADRWGRKWMLFVSSVIFGVFTLLTAFITSVEQLALYRFLAGIGLGGAVPNALTLGAEYAPSRARAGIVATMYAGMPAGAMVGGLISAYLIPHYGWQSLFFLGGCAPMLTSLMVALLLPESLQFLVGRNKGRDCVRVHKIISRIAPALANDSGVQFVSTVEKVPGVPVKRLFTEGRALTTVLLWTICTGALYLLWILNTWSPTLLRKSGATVQQYSLAYAYLCFGAAVSSIFVGRLMDRFNPFIVLRVGFILAFLSLTAFGIGASSGSFMVIAILSVICGICINGSQTGTLAIATVSYPSDIRGTGIGWAYAVAKIGAMLAPLVGGFLLSRNWSVSQLCSANALVGLFTAGVLVLLQRHVAVGVVKTKTAVVTPVELGTDPNI</sequence>
<dbReference type="PANTHER" id="PTHR23508">
    <property type="entry name" value="CARBOXYLIC ACID TRANSPORTER PROTEIN HOMOLOG"/>
    <property type="match status" value="1"/>
</dbReference>
<dbReference type="GO" id="GO:0046943">
    <property type="term" value="F:carboxylic acid transmembrane transporter activity"/>
    <property type="evidence" value="ECO:0007669"/>
    <property type="project" value="TreeGrafter"/>
</dbReference>
<feature type="transmembrane region" description="Helical" evidence="5">
    <location>
        <begin position="302"/>
        <end position="322"/>
    </location>
</feature>
<evidence type="ECO:0000313" key="7">
    <source>
        <dbReference type="EMBL" id="GLI35077.1"/>
    </source>
</evidence>
<dbReference type="RefSeq" id="WP_281794625.1">
    <property type="nucleotide sequence ID" value="NZ_BSDR01000001.1"/>
</dbReference>
<feature type="transmembrane region" description="Helical" evidence="5">
    <location>
        <begin position="420"/>
        <end position="441"/>
    </location>
</feature>
<feature type="transmembrane region" description="Helical" evidence="5">
    <location>
        <begin position="329"/>
        <end position="348"/>
    </location>
</feature>
<feature type="transmembrane region" description="Helical" evidence="5">
    <location>
        <begin position="120"/>
        <end position="141"/>
    </location>
</feature>
<comment type="caution">
    <text evidence="7">The sequence shown here is derived from an EMBL/GenBank/DDBJ whole genome shotgun (WGS) entry which is preliminary data.</text>
</comment>
<accession>A0A9W6FUG1</accession>
<evidence type="ECO:0000256" key="4">
    <source>
        <dbReference type="ARBA" id="ARBA00023136"/>
    </source>
</evidence>
<feature type="transmembrane region" description="Helical" evidence="5">
    <location>
        <begin position="262"/>
        <end position="282"/>
    </location>
</feature>
<dbReference type="PROSITE" id="PS00217">
    <property type="entry name" value="SUGAR_TRANSPORT_2"/>
    <property type="match status" value="1"/>
</dbReference>
<dbReference type="InterPro" id="IPR011701">
    <property type="entry name" value="MFS"/>
</dbReference>
<proteinExistence type="predicted"/>
<feature type="transmembrane region" description="Helical" evidence="5">
    <location>
        <begin position="393"/>
        <end position="414"/>
    </location>
</feature>
<dbReference type="InterPro" id="IPR036259">
    <property type="entry name" value="MFS_trans_sf"/>
</dbReference>